<dbReference type="Gene3D" id="3.90.1140.10">
    <property type="entry name" value="Cyclic phosphodiesterase"/>
    <property type="match status" value="1"/>
</dbReference>
<reference evidence="1 2" key="1">
    <citation type="journal article" date="2018" name="Proc. R. Soc. B">
        <title>A non-coding region near Follistatin controls head colour polymorphism in the Gouldian finch.</title>
        <authorList>
            <person name="Toomey M.B."/>
            <person name="Marques C.I."/>
            <person name="Andrade P."/>
            <person name="Araujo P.M."/>
            <person name="Sabatino S."/>
            <person name="Gazda M.A."/>
            <person name="Afonso S."/>
            <person name="Lopes R.J."/>
            <person name="Corbo J.C."/>
            <person name="Carneiro M."/>
        </authorList>
    </citation>
    <scope>NUCLEOTIDE SEQUENCE [LARGE SCALE GENOMIC DNA]</scope>
    <source>
        <strain evidence="1">Red01</strain>
        <tissue evidence="1">Muscle</tissue>
    </source>
</reference>
<organism evidence="1 2">
    <name type="scientific">Chloebia gouldiae</name>
    <name type="common">Gouldian finch</name>
    <name type="synonym">Erythrura gouldiae</name>
    <dbReference type="NCBI Taxonomy" id="44316"/>
    <lineage>
        <taxon>Eukaryota</taxon>
        <taxon>Metazoa</taxon>
        <taxon>Chordata</taxon>
        <taxon>Craniata</taxon>
        <taxon>Vertebrata</taxon>
        <taxon>Euteleostomi</taxon>
        <taxon>Archelosauria</taxon>
        <taxon>Archosauria</taxon>
        <taxon>Dinosauria</taxon>
        <taxon>Saurischia</taxon>
        <taxon>Theropoda</taxon>
        <taxon>Coelurosauria</taxon>
        <taxon>Aves</taxon>
        <taxon>Neognathae</taxon>
        <taxon>Neoaves</taxon>
        <taxon>Telluraves</taxon>
        <taxon>Australaves</taxon>
        <taxon>Passeriformes</taxon>
        <taxon>Passeroidea</taxon>
        <taxon>Passeridae</taxon>
        <taxon>Chloebia</taxon>
    </lineage>
</organism>
<feature type="non-terminal residue" evidence="1">
    <location>
        <position position="1"/>
    </location>
</feature>
<dbReference type="OrthoDB" id="414418at2759"/>
<keyword evidence="2" id="KW-1185">Reference proteome</keyword>
<evidence type="ECO:0000313" key="1">
    <source>
        <dbReference type="EMBL" id="RLV91896.1"/>
    </source>
</evidence>
<dbReference type="InterPro" id="IPR009097">
    <property type="entry name" value="Cyclic_Pdiesterase"/>
</dbReference>
<dbReference type="FunFam" id="3.90.1140.10:FF:000001">
    <property type="entry name" value="Ubiquitin-associated and SH3 domain-containing protein B"/>
    <property type="match status" value="1"/>
</dbReference>
<dbReference type="SUPFAM" id="SSF55144">
    <property type="entry name" value="LigT-like"/>
    <property type="match status" value="1"/>
</dbReference>
<gene>
    <name evidence="1" type="ORF">DV515_00013968</name>
</gene>
<name>A0A3L8RZ93_CHLGU</name>
<sequence>TKSVGIDRWKERSSSMRLVGLFLAGRLFSHVGDPFLDDSLPREYVLYLRPTGPLAQKLSEFWQQSKQICGKNKAHNIFPHITLCQFFMCEDSKVDALTEALQATVMRWKCKFPAPLPLELYTSSNFIGLFVKEESAEVLKKFAADFAAEAASKADVHVEPHKKQLHVTLAYHFQSSHLPTLEKLAQSIDVKLGCDWVAAIFSRDIRFVNHEGTARGDGIGLLTCVHHLARSYSILNTTACPSLQAFADGALERRQQEEQGPGDAGPLTIICQNVQ</sequence>
<feature type="non-terminal residue" evidence="1">
    <location>
        <position position="275"/>
    </location>
</feature>
<accession>A0A3L8RZ93</accession>
<dbReference type="EMBL" id="QUSF01000105">
    <property type="protein sequence ID" value="RLV91896.1"/>
    <property type="molecule type" value="Genomic_DNA"/>
</dbReference>
<dbReference type="Proteomes" id="UP000276834">
    <property type="component" value="Unassembled WGS sequence"/>
</dbReference>
<comment type="caution">
    <text evidence="1">The sequence shown here is derived from an EMBL/GenBank/DDBJ whole genome shotgun (WGS) entry which is preliminary data.</text>
</comment>
<dbReference type="AlphaFoldDB" id="A0A3L8RZ93"/>
<proteinExistence type="predicted"/>
<evidence type="ECO:0000313" key="2">
    <source>
        <dbReference type="Proteomes" id="UP000276834"/>
    </source>
</evidence>
<protein>
    <submittedName>
        <fullName evidence="1">Uncharacterized protein</fullName>
    </submittedName>
</protein>
<dbReference type="STRING" id="44316.ENSEGOP00005016372"/>